<evidence type="ECO:0000256" key="1">
    <source>
        <dbReference type="SAM" id="MobiDB-lite"/>
    </source>
</evidence>
<dbReference type="PANTHER" id="PTHR14485:SF2">
    <property type="entry name" value="FUNGAL STAND N-TERMINAL GOODBYE DOMAIN-CONTAINING PROTEIN"/>
    <property type="match status" value="1"/>
</dbReference>
<dbReference type="HOGENOM" id="CLU_651009_0_0_1"/>
<keyword evidence="3" id="KW-1185">Reference proteome</keyword>
<sequence>MSRLSAHRSDDDGSSLLSSAGEESLADSGEGRRENARHKPRVMIGGEGEKHSVPAVITIPSVTDPGVAEGRPPRKGPRRGSSSEEFESANEPEDENLGAPGLTPPEVLLKRMRKRARELAAQGAGEESVFDRIRCVALTRIVYGDYHWQLAKAYSKLAYAYFHLRGLAPQALKHAENARDTLLAADDMRQQYRQHYTREDIVPVLQLTYLTMGQAHAALKHFQKAEQNLKKAELVSQEREDMQQGHRNPDRYIKVLMALGKVAMKLNKVGYAMDCLEKEDSVEVADSAFMVSLAYLSTGEVEDEEKASELLHTTIDIYMEHSGPYHKQTVKAQDELCCLLIRQGRLDEALSLLKKLITAKSEIHGDPSNELATAHQLMGSIRLKQAKTEVALKHFMKAYTMLQFVLGNNHRKTKDLRETVELIKRAPGASKVQTSDDKMRERPRFTQVVGRSKPVGSNTTSAWS</sequence>
<name>A7RPJ9_NEMVE</name>
<dbReference type="InterPro" id="IPR011990">
    <property type="entry name" value="TPR-like_helical_dom_sf"/>
</dbReference>
<evidence type="ECO:0000313" key="3">
    <source>
        <dbReference type="Proteomes" id="UP000001593"/>
    </source>
</evidence>
<gene>
    <name evidence="2" type="ORF">NEMVEDRAFT_v1g200187</name>
</gene>
<proteinExistence type="predicted"/>
<protein>
    <recommendedName>
        <fullName evidence="4">Tetratricopeptide repeat protein 23-like protein</fullName>
    </recommendedName>
</protein>
<dbReference type="SUPFAM" id="SSF48452">
    <property type="entry name" value="TPR-like"/>
    <property type="match status" value="1"/>
</dbReference>
<dbReference type="OMA" id="FNQDDQM"/>
<dbReference type="Pfam" id="PF13424">
    <property type="entry name" value="TPR_12"/>
    <property type="match status" value="1"/>
</dbReference>
<dbReference type="PANTHER" id="PTHR14485">
    <property type="entry name" value="TETRATRICOPEPTIDE REPEAT PROTEIN 23"/>
    <property type="match status" value="1"/>
</dbReference>
<evidence type="ECO:0008006" key="4">
    <source>
        <dbReference type="Google" id="ProtNLM"/>
    </source>
</evidence>
<feature type="compositionally biased region" description="Polar residues" evidence="1">
    <location>
        <begin position="455"/>
        <end position="464"/>
    </location>
</feature>
<feature type="compositionally biased region" description="Basic and acidic residues" evidence="1">
    <location>
        <begin position="434"/>
        <end position="444"/>
    </location>
</feature>
<feature type="compositionally biased region" description="Acidic residues" evidence="1">
    <location>
        <begin position="84"/>
        <end position="96"/>
    </location>
</feature>
<dbReference type="EMBL" id="DS469526">
    <property type="protein sequence ID" value="EDO46524.1"/>
    <property type="molecule type" value="Genomic_DNA"/>
</dbReference>
<dbReference type="InterPro" id="IPR042621">
    <property type="entry name" value="TTC23/TTC23L"/>
</dbReference>
<accession>A7RPJ9</accession>
<dbReference type="Gene3D" id="1.25.40.10">
    <property type="entry name" value="Tetratricopeptide repeat domain"/>
    <property type="match status" value="2"/>
</dbReference>
<feature type="compositionally biased region" description="Low complexity" evidence="1">
    <location>
        <begin position="14"/>
        <end position="28"/>
    </location>
</feature>
<organism evidence="2 3">
    <name type="scientific">Nematostella vectensis</name>
    <name type="common">Starlet sea anemone</name>
    <dbReference type="NCBI Taxonomy" id="45351"/>
    <lineage>
        <taxon>Eukaryota</taxon>
        <taxon>Metazoa</taxon>
        <taxon>Cnidaria</taxon>
        <taxon>Anthozoa</taxon>
        <taxon>Hexacorallia</taxon>
        <taxon>Actiniaria</taxon>
        <taxon>Edwardsiidae</taxon>
        <taxon>Nematostella</taxon>
    </lineage>
</organism>
<feature type="region of interest" description="Disordered" evidence="1">
    <location>
        <begin position="1"/>
        <end position="104"/>
    </location>
</feature>
<dbReference type="AlphaFoldDB" id="A7RPJ9"/>
<dbReference type="InParanoid" id="A7RPJ9"/>
<dbReference type="PhylomeDB" id="A7RPJ9"/>
<reference evidence="2 3" key="1">
    <citation type="journal article" date="2007" name="Science">
        <title>Sea anemone genome reveals ancestral eumetazoan gene repertoire and genomic organization.</title>
        <authorList>
            <person name="Putnam N.H."/>
            <person name="Srivastava M."/>
            <person name="Hellsten U."/>
            <person name="Dirks B."/>
            <person name="Chapman J."/>
            <person name="Salamov A."/>
            <person name="Terry A."/>
            <person name="Shapiro H."/>
            <person name="Lindquist E."/>
            <person name="Kapitonov V.V."/>
            <person name="Jurka J."/>
            <person name="Genikhovich G."/>
            <person name="Grigoriev I.V."/>
            <person name="Lucas S.M."/>
            <person name="Steele R.E."/>
            <person name="Finnerty J.R."/>
            <person name="Technau U."/>
            <person name="Martindale M.Q."/>
            <person name="Rokhsar D.S."/>
        </authorList>
    </citation>
    <scope>NUCLEOTIDE SEQUENCE [LARGE SCALE GENOMIC DNA]</scope>
    <source>
        <strain evidence="3">CH2 X CH6</strain>
    </source>
</reference>
<dbReference type="Proteomes" id="UP000001593">
    <property type="component" value="Unassembled WGS sequence"/>
</dbReference>
<feature type="region of interest" description="Disordered" evidence="1">
    <location>
        <begin position="427"/>
        <end position="464"/>
    </location>
</feature>
<evidence type="ECO:0000313" key="2">
    <source>
        <dbReference type="EMBL" id="EDO46524.1"/>
    </source>
</evidence>
<dbReference type="eggNOG" id="ENOG502RQY0">
    <property type="taxonomic scope" value="Eukaryota"/>
</dbReference>